<accession>A0A1Y1QW88</accession>
<evidence type="ECO:0000313" key="2">
    <source>
        <dbReference type="Proteomes" id="UP000192491"/>
    </source>
</evidence>
<dbReference type="EMBL" id="MTEJ01000017">
    <property type="protein sequence ID" value="OQX15229.1"/>
    <property type="molecule type" value="Genomic_DNA"/>
</dbReference>
<organism evidence="1 2">
    <name type="scientific">Thiothrix lacustris</name>
    <dbReference type="NCBI Taxonomy" id="525917"/>
    <lineage>
        <taxon>Bacteria</taxon>
        <taxon>Pseudomonadati</taxon>
        <taxon>Pseudomonadota</taxon>
        <taxon>Gammaproteobacteria</taxon>
        <taxon>Thiotrichales</taxon>
        <taxon>Thiotrichaceae</taxon>
        <taxon>Thiothrix</taxon>
    </lineage>
</organism>
<gene>
    <name evidence="1" type="ORF">BWK73_07310</name>
</gene>
<dbReference type="Proteomes" id="UP000192491">
    <property type="component" value="Unassembled WGS sequence"/>
</dbReference>
<dbReference type="Pfam" id="PF09957">
    <property type="entry name" value="VapB_antitoxin"/>
    <property type="match status" value="1"/>
</dbReference>
<comment type="caution">
    <text evidence="1">The sequence shown here is derived from an EMBL/GenBank/DDBJ whole genome shotgun (WGS) entry which is preliminary data.</text>
</comment>
<dbReference type="AlphaFoldDB" id="A0A1Y1QW88"/>
<sequence>MRTNIVLDETLVKEAIRLTKTRSKREVIHLALQELVRLRREQQMPRRAFVNTYLQNPIQLPDFTPMTRDDIYAR</sequence>
<evidence type="ECO:0000313" key="1">
    <source>
        <dbReference type="EMBL" id="OQX15229.1"/>
    </source>
</evidence>
<reference evidence="1 2" key="1">
    <citation type="submission" date="2017-01" db="EMBL/GenBank/DDBJ databases">
        <title>Novel large sulfur bacteria in the metagenomes of groundwater-fed chemosynthetic microbial mats in the Lake Huron basin.</title>
        <authorList>
            <person name="Sharrar A.M."/>
            <person name="Flood B.E."/>
            <person name="Bailey J.V."/>
            <person name="Jones D.S."/>
            <person name="Biddanda B."/>
            <person name="Ruberg S.A."/>
            <person name="Marcus D.N."/>
            <person name="Dick G.J."/>
        </authorList>
    </citation>
    <scope>NUCLEOTIDE SEQUENCE [LARGE SCALE GENOMIC DNA]</scope>
    <source>
        <strain evidence="1">A8</strain>
    </source>
</reference>
<dbReference type="InterPro" id="IPR019239">
    <property type="entry name" value="VapB_antitoxin"/>
</dbReference>
<evidence type="ECO:0008006" key="3">
    <source>
        <dbReference type="Google" id="ProtNLM"/>
    </source>
</evidence>
<proteinExistence type="predicted"/>
<name>A0A1Y1QW88_9GAMM</name>
<protein>
    <recommendedName>
        <fullName evidence="3">DUF2191 domain-containing protein</fullName>
    </recommendedName>
</protein>